<keyword evidence="2" id="KW-1185">Reference proteome</keyword>
<comment type="caution">
    <text evidence="1">The sequence shown here is derived from an EMBL/GenBank/DDBJ whole genome shotgun (WGS) entry which is preliminary data.</text>
</comment>
<name>D3KH58_GIAIC</name>
<dbReference type="HOGENOM" id="CLU_830130_0_0_1"/>
<accession>D3KH58</accession>
<protein>
    <submittedName>
        <fullName evidence="1">Uncharacterized protein</fullName>
    </submittedName>
</protein>
<dbReference type="AlphaFoldDB" id="D3KH58"/>
<organism evidence="1 2">
    <name type="scientific">Giardia intestinalis (strain ATCC 50803 / WB clone C6)</name>
    <name type="common">Giardia lamblia</name>
    <dbReference type="NCBI Taxonomy" id="184922"/>
    <lineage>
        <taxon>Eukaryota</taxon>
        <taxon>Metamonada</taxon>
        <taxon>Diplomonadida</taxon>
        <taxon>Hexamitidae</taxon>
        <taxon>Giardiinae</taxon>
        <taxon>Giardia</taxon>
    </lineage>
</organism>
<dbReference type="VEuPathDB" id="GiardiaDB:GL50803_12056"/>
<reference evidence="1 2" key="1">
    <citation type="journal article" date="2007" name="Science">
        <title>Genomic minimalism in the early diverging intestinal parasite Giardia lamblia.</title>
        <authorList>
            <person name="Morrison H.G."/>
            <person name="McArthur A.G."/>
            <person name="Gillin F.D."/>
            <person name="Aley S.B."/>
            <person name="Adam R.D."/>
            <person name="Olsen G.J."/>
            <person name="Best A.A."/>
            <person name="Cande W.Z."/>
            <person name="Chen F."/>
            <person name="Cipriano M.J."/>
            <person name="Davids B.J."/>
            <person name="Dawson S.C."/>
            <person name="Elmendorf H.G."/>
            <person name="Hehl A.B."/>
            <person name="Holder M.E."/>
            <person name="Huse S.M."/>
            <person name="Kim U.U."/>
            <person name="Lasek-Nesselquist E."/>
            <person name="Manning G."/>
            <person name="Nigam A."/>
            <person name="Nixon J.E."/>
            <person name="Palm D."/>
            <person name="Passamaneck N.E."/>
            <person name="Prabhu A."/>
            <person name="Reich C.I."/>
            <person name="Reiner D.S."/>
            <person name="Samuelson J."/>
            <person name="Svard S.G."/>
            <person name="Sogin M.L."/>
        </authorList>
    </citation>
    <scope>NUCLEOTIDE SEQUENCE [LARGE SCALE GENOMIC DNA]</scope>
    <source>
        <strain evidence="1 2">WB C6</strain>
    </source>
</reference>
<sequence>MSEPLNFFCQTPKNEFTPEDLGMVNAFFESSKFKEQGLHQQYIERCRPRSHSLSARTTALRALLEPQQAQPPSDVAHNIPFSSDGLNQPALIAPSALTTLPRKRTIKRRRRSLRLTIESMKRSLLKQNLAKQTHRQSFHSAETIMVSALGPSPQTLVRADDEAPGVYVLPEGAQTEEYKVWCKAEEDLVKLMEADKGFSRHFIRQTMLVLVRFPILLSPRIKAKLQATGGILVFSESNAAVFCTIFDTPLKFRKFTITLSKLCSAEYHQFTTIFAGNQYLFSASSNTRLNFVALQRKRLEERTVYTILHLDPSLNANKIVAASIEKAITLALDER</sequence>
<proteinExistence type="predicted"/>
<dbReference type="Proteomes" id="UP000001548">
    <property type="component" value="Unassembled WGS sequence"/>
</dbReference>
<gene>
    <name evidence="1" type="ORF">GL50803_0012056</name>
</gene>
<dbReference type="OMA" id="CTIFDTP"/>
<evidence type="ECO:0000313" key="2">
    <source>
        <dbReference type="Proteomes" id="UP000001548"/>
    </source>
</evidence>
<evidence type="ECO:0000313" key="1">
    <source>
        <dbReference type="EMBL" id="KAE8303421.1"/>
    </source>
</evidence>
<dbReference type="EMBL" id="AACB03000002">
    <property type="protein sequence ID" value="KAE8303421.1"/>
    <property type="molecule type" value="Genomic_DNA"/>
</dbReference>